<sequence>METASLDSSIVYGSDDIRAKNLRANDGTGRLIADYTRQGELLPGGKLPSDGFCPEFHDSICFKAGDSRVNQHTTLSIFHMLFMREHNRLAFSLKKLNPHWEEERLYQEARRINIAQRQCEIYKEYLPVLLGPYNMNRFDLTLKNGPEGSKYNPTLRLGTWSEFTIAVYRLHSMVAKKIGFTSREFKNLYANPTLIRTGQTNNLLIGVSQVPSASYDHYYADDLTNYLYKKPGVPYGSDLCAIDMQRGRDHGLPAYVYLVSFCSGGQINITSFDDIPPFVMSPENVDLLRQNYKDVRDVDLWVGVQMEKHVPGAEISPTAACIIGKQFHLAKFADRYFFEHVGEAPSFTPAQRNALKECSVSYLLCANTGITHIQRNAMLLPSSQNPIVSCSEIPYIDLNHWREIPQK</sequence>
<dbReference type="InterPro" id="IPR010255">
    <property type="entry name" value="Haem_peroxidase_sf"/>
</dbReference>
<dbReference type="PROSITE" id="PS50292">
    <property type="entry name" value="PEROXIDASE_3"/>
    <property type="match status" value="1"/>
</dbReference>
<comment type="subcellular location">
    <subcellularLocation>
        <location evidence="1">Secreted</location>
    </subcellularLocation>
</comment>
<dbReference type="EMBL" id="BPLQ01012168">
    <property type="protein sequence ID" value="GIY63243.1"/>
    <property type="molecule type" value="Genomic_DNA"/>
</dbReference>
<proteinExistence type="predicted"/>
<evidence type="ECO:0000313" key="6">
    <source>
        <dbReference type="EMBL" id="GIY63243.1"/>
    </source>
</evidence>
<feature type="binding site" description="axial binding residue" evidence="5">
    <location>
        <position position="171"/>
    </location>
    <ligand>
        <name>heme b</name>
        <dbReference type="ChEBI" id="CHEBI:60344"/>
    </ligand>
    <ligandPart>
        <name>Fe</name>
        <dbReference type="ChEBI" id="CHEBI:18248"/>
    </ligandPart>
</feature>
<evidence type="ECO:0000256" key="4">
    <source>
        <dbReference type="ARBA" id="ARBA00023180"/>
    </source>
</evidence>
<dbReference type="GO" id="GO:0046872">
    <property type="term" value="F:metal ion binding"/>
    <property type="evidence" value="ECO:0007669"/>
    <property type="project" value="UniProtKB-KW"/>
</dbReference>
<comment type="caution">
    <text evidence="6">The sequence shown here is derived from an EMBL/GenBank/DDBJ whole genome shotgun (WGS) entry which is preliminary data.</text>
</comment>
<evidence type="ECO:0000256" key="5">
    <source>
        <dbReference type="PIRSR" id="PIRSR619791-2"/>
    </source>
</evidence>
<protein>
    <submittedName>
        <fullName evidence="6">Peroxidase</fullName>
    </submittedName>
</protein>
<keyword evidence="7" id="KW-1185">Reference proteome</keyword>
<reference evidence="6 7" key="1">
    <citation type="submission" date="2021-06" db="EMBL/GenBank/DDBJ databases">
        <title>Caerostris darwini draft genome.</title>
        <authorList>
            <person name="Kono N."/>
            <person name="Arakawa K."/>
        </authorList>
    </citation>
    <scope>NUCLEOTIDE SEQUENCE [LARGE SCALE GENOMIC DNA]</scope>
</reference>
<evidence type="ECO:0000256" key="1">
    <source>
        <dbReference type="ARBA" id="ARBA00004613"/>
    </source>
</evidence>
<dbReference type="GO" id="GO:0005576">
    <property type="term" value="C:extracellular region"/>
    <property type="evidence" value="ECO:0007669"/>
    <property type="project" value="UniProtKB-SubCell"/>
</dbReference>
<keyword evidence="5" id="KW-0349">Heme</keyword>
<evidence type="ECO:0000256" key="2">
    <source>
        <dbReference type="ARBA" id="ARBA00022525"/>
    </source>
</evidence>
<dbReference type="InterPro" id="IPR037120">
    <property type="entry name" value="Haem_peroxidase_sf_animal"/>
</dbReference>
<gene>
    <name evidence="6" type="primary">Pxd</name>
    <name evidence="6" type="ORF">CDAR_119921</name>
</gene>
<keyword evidence="5" id="KW-0479">Metal-binding</keyword>
<dbReference type="Proteomes" id="UP001054837">
    <property type="component" value="Unassembled WGS sequence"/>
</dbReference>
<accession>A0AAV4V063</accession>
<name>A0AAV4V063_9ARAC</name>
<dbReference type="InterPro" id="IPR019791">
    <property type="entry name" value="Haem_peroxidase_animal"/>
</dbReference>
<keyword evidence="3 6" id="KW-0575">Peroxidase</keyword>
<keyword evidence="3 6" id="KW-0560">Oxidoreductase</keyword>
<dbReference type="GO" id="GO:0004601">
    <property type="term" value="F:peroxidase activity"/>
    <property type="evidence" value="ECO:0007669"/>
    <property type="project" value="UniProtKB-KW"/>
</dbReference>
<dbReference type="SUPFAM" id="SSF48113">
    <property type="entry name" value="Heme-dependent peroxidases"/>
    <property type="match status" value="1"/>
</dbReference>
<keyword evidence="5" id="KW-0408">Iron</keyword>
<evidence type="ECO:0000256" key="3">
    <source>
        <dbReference type="ARBA" id="ARBA00022559"/>
    </source>
</evidence>
<dbReference type="Pfam" id="PF03098">
    <property type="entry name" value="An_peroxidase"/>
    <property type="match status" value="1"/>
</dbReference>
<dbReference type="PANTHER" id="PTHR11475">
    <property type="entry name" value="OXIDASE/PEROXIDASE"/>
    <property type="match status" value="1"/>
</dbReference>
<dbReference type="GO" id="GO:0006979">
    <property type="term" value="P:response to oxidative stress"/>
    <property type="evidence" value="ECO:0007669"/>
    <property type="project" value="InterPro"/>
</dbReference>
<dbReference type="AlphaFoldDB" id="A0AAV4V063"/>
<dbReference type="PANTHER" id="PTHR11475:SF4">
    <property type="entry name" value="CHORION PEROXIDASE"/>
    <property type="match status" value="1"/>
</dbReference>
<dbReference type="Gene3D" id="1.10.640.10">
    <property type="entry name" value="Haem peroxidase domain superfamily, animal type"/>
    <property type="match status" value="1"/>
</dbReference>
<keyword evidence="2" id="KW-0964">Secreted</keyword>
<dbReference type="PRINTS" id="PR00457">
    <property type="entry name" value="ANPEROXIDASE"/>
</dbReference>
<evidence type="ECO:0000313" key="7">
    <source>
        <dbReference type="Proteomes" id="UP001054837"/>
    </source>
</evidence>
<keyword evidence="4" id="KW-0325">Glycoprotein</keyword>
<organism evidence="6 7">
    <name type="scientific">Caerostris darwini</name>
    <dbReference type="NCBI Taxonomy" id="1538125"/>
    <lineage>
        <taxon>Eukaryota</taxon>
        <taxon>Metazoa</taxon>
        <taxon>Ecdysozoa</taxon>
        <taxon>Arthropoda</taxon>
        <taxon>Chelicerata</taxon>
        <taxon>Arachnida</taxon>
        <taxon>Araneae</taxon>
        <taxon>Araneomorphae</taxon>
        <taxon>Entelegynae</taxon>
        <taxon>Araneoidea</taxon>
        <taxon>Araneidae</taxon>
        <taxon>Caerostris</taxon>
    </lineage>
</organism>
<dbReference type="GO" id="GO:0020037">
    <property type="term" value="F:heme binding"/>
    <property type="evidence" value="ECO:0007669"/>
    <property type="project" value="InterPro"/>
</dbReference>